<dbReference type="InterPro" id="IPR037171">
    <property type="entry name" value="NagB/RpiA_transferase-like"/>
</dbReference>
<dbReference type="PIRSF" id="PIRSF006806">
    <property type="entry name" value="FTHF_cligase"/>
    <property type="match status" value="1"/>
</dbReference>
<feature type="binding site" evidence="4">
    <location>
        <begin position="3"/>
        <end position="7"/>
    </location>
    <ligand>
        <name>ATP</name>
        <dbReference type="ChEBI" id="CHEBI:30616"/>
    </ligand>
</feature>
<dbReference type="AlphaFoldDB" id="V6Z0Q3"/>
<keyword evidence="3 4" id="KW-0067">ATP-binding</keyword>
<dbReference type="PANTHER" id="PTHR23407:SF1">
    <property type="entry name" value="5-FORMYLTETRAHYDROFOLATE CYCLO-LIGASE"/>
    <property type="match status" value="1"/>
</dbReference>
<dbReference type="Pfam" id="PF01812">
    <property type="entry name" value="5-FTHF_cyc-lig"/>
    <property type="match status" value="1"/>
</dbReference>
<evidence type="ECO:0000256" key="5">
    <source>
        <dbReference type="RuleBase" id="RU361279"/>
    </source>
</evidence>
<dbReference type="NCBIfam" id="TIGR02727">
    <property type="entry name" value="MTHFS_bact"/>
    <property type="match status" value="1"/>
</dbReference>
<comment type="caution">
    <text evidence="6">The sequence shown here is derived from an EMBL/GenBank/DDBJ whole genome shotgun (WGS) entry which is preliminary data.</text>
</comment>
<feature type="binding site" evidence="4">
    <location>
        <position position="55"/>
    </location>
    <ligand>
        <name>substrate</name>
    </ligand>
</feature>
<dbReference type="eggNOG" id="COG0212">
    <property type="taxonomic scope" value="Bacteria"/>
</dbReference>
<evidence type="ECO:0000256" key="1">
    <source>
        <dbReference type="ARBA" id="ARBA00010638"/>
    </source>
</evidence>
<feature type="binding site" evidence="4">
    <location>
        <position position="50"/>
    </location>
    <ligand>
        <name>substrate</name>
    </ligand>
</feature>
<keyword evidence="6" id="KW-0436">Ligase</keyword>
<dbReference type="PANTHER" id="PTHR23407">
    <property type="entry name" value="ATPASE INHIBITOR/5-FORMYLTETRAHYDROFOLATE CYCLO-LIGASE"/>
    <property type="match status" value="1"/>
</dbReference>
<comment type="similarity">
    <text evidence="1 5">Belongs to the 5-formyltetrahydrofolate cyclo-ligase family.</text>
</comment>
<dbReference type="InterPro" id="IPR002698">
    <property type="entry name" value="FTHF_cligase"/>
</dbReference>
<dbReference type="EC" id="6.3.3.2" evidence="5"/>
<evidence type="ECO:0000313" key="6">
    <source>
        <dbReference type="EMBL" id="ESV54452.1"/>
    </source>
</evidence>
<dbReference type="Gene3D" id="3.40.50.10420">
    <property type="entry name" value="NagB/RpiA/CoA transferase-like"/>
    <property type="match status" value="1"/>
</dbReference>
<proteinExistence type="inferred from homology"/>
<keyword evidence="5" id="KW-0460">Magnesium</keyword>
<dbReference type="Proteomes" id="UP000018482">
    <property type="component" value="Unassembled WGS sequence"/>
</dbReference>
<dbReference type="InterPro" id="IPR024185">
    <property type="entry name" value="FTHF_cligase-like_sf"/>
</dbReference>
<sequence length="175" mass="20169">MTKKQIRQQMISKMKTFAKSEDKEKIDHSLLQKLLNSSLYQNSKTIATYISMSNEFNTGPFIRQALKDGKTILIPKTYPKGRMIFVQYNPEELQRTSFGLLEPISDLEVSKSLIDCIHVPGVVFKADGYRIGYGAGYYDRYLADYVGQTVSTIYLFQLQEFTNDPYDIPVRKIIQ</sequence>
<dbReference type="GO" id="GO:0046872">
    <property type="term" value="F:metal ion binding"/>
    <property type="evidence" value="ECO:0007669"/>
    <property type="project" value="UniProtKB-KW"/>
</dbReference>
<name>V6Z0Q3_STRAG</name>
<organism evidence="6 7">
    <name type="scientific">Streptococcus agalactiae LMG 14747</name>
    <dbReference type="NCBI Taxonomy" id="1154860"/>
    <lineage>
        <taxon>Bacteria</taxon>
        <taxon>Bacillati</taxon>
        <taxon>Bacillota</taxon>
        <taxon>Bacilli</taxon>
        <taxon>Lactobacillales</taxon>
        <taxon>Streptococcaceae</taxon>
        <taxon>Streptococcus</taxon>
    </lineage>
</organism>
<accession>V6Z0Q3</accession>
<evidence type="ECO:0000256" key="3">
    <source>
        <dbReference type="ARBA" id="ARBA00022840"/>
    </source>
</evidence>
<reference evidence="6 7" key="1">
    <citation type="submission" date="2013-05" db="EMBL/GenBank/DDBJ databases">
        <authorList>
            <person name="Richards V.P."/>
            <person name="Durkin S.A.S."/>
            <person name="Kim M."/>
            <person name="Pavinski Bitar P.D."/>
            <person name="Stanhope M.J."/>
            <person name="Town C.D."/>
            <person name="Venter J.C."/>
        </authorList>
    </citation>
    <scope>NUCLEOTIDE SEQUENCE [LARGE SCALE GENOMIC DNA]</scope>
    <source>
        <strain evidence="6 7">LMG 14747</strain>
    </source>
</reference>
<dbReference type="GO" id="GO:0009396">
    <property type="term" value="P:folic acid-containing compound biosynthetic process"/>
    <property type="evidence" value="ECO:0007669"/>
    <property type="project" value="TreeGrafter"/>
</dbReference>
<evidence type="ECO:0000256" key="2">
    <source>
        <dbReference type="ARBA" id="ARBA00022741"/>
    </source>
</evidence>
<comment type="cofactor">
    <cofactor evidence="5">
        <name>Mg(2+)</name>
        <dbReference type="ChEBI" id="CHEBI:18420"/>
    </cofactor>
</comment>
<protein>
    <recommendedName>
        <fullName evidence="5">5-formyltetrahydrofolate cyclo-ligase</fullName>
        <ecNumber evidence="5">6.3.3.2</ecNumber>
    </recommendedName>
</protein>
<feature type="binding site" evidence="4">
    <location>
        <begin position="130"/>
        <end position="138"/>
    </location>
    <ligand>
        <name>ATP</name>
        <dbReference type="ChEBI" id="CHEBI:30616"/>
    </ligand>
</feature>
<dbReference type="GO" id="GO:0005524">
    <property type="term" value="F:ATP binding"/>
    <property type="evidence" value="ECO:0007669"/>
    <property type="project" value="UniProtKB-KW"/>
</dbReference>
<dbReference type="SUPFAM" id="SSF100950">
    <property type="entry name" value="NagB/RpiA/CoA transferase-like"/>
    <property type="match status" value="1"/>
</dbReference>
<keyword evidence="5" id="KW-0479">Metal-binding</keyword>
<comment type="catalytic activity">
    <reaction evidence="5">
        <text>(6S)-5-formyl-5,6,7,8-tetrahydrofolate + ATP = (6R)-5,10-methenyltetrahydrofolate + ADP + phosphate</text>
        <dbReference type="Rhea" id="RHEA:10488"/>
        <dbReference type="ChEBI" id="CHEBI:30616"/>
        <dbReference type="ChEBI" id="CHEBI:43474"/>
        <dbReference type="ChEBI" id="CHEBI:57455"/>
        <dbReference type="ChEBI" id="CHEBI:57457"/>
        <dbReference type="ChEBI" id="CHEBI:456216"/>
        <dbReference type="EC" id="6.3.3.2"/>
    </reaction>
</comment>
<dbReference type="EMBL" id="ANQC01000058">
    <property type="protein sequence ID" value="ESV54452.1"/>
    <property type="molecule type" value="Genomic_DNA"/>
</dbReference>
<evidence type="ECO:0000313" key="7">
    <source>
        <dbReference type="Proteomes" id="UP000018482"/>
    </source>
</evidence>
<keyword evidence="2 4" id="KW-0547">Nucleotide-binding</keyword>
<dbReference type="GO" id="GO:0030272">
    <property type="term" value="F:5-formyltetrahydrofolate cyclo-ligase activity"/>
    <property type="evidence" value="ECO:0007669"/>
    <property type="project" value="UniProtKB-EC"/>
</dbReference>
<dbReference type="GO" id="GO:0035999">
    <property type="term" value="P:tetrahydrofolate interconversion"/>
    <property type="evidence" value="ECO:0007669"/>
    <property type="project" value="TreeGrafter"/>
</dbReference>
<gene>
    <name evidence="6" type="ORF">SAG0136_04125</name>
</gene>
<evidence type="ECO:0000256" key="4">
    <source>
        <dbReference type="PIRSR" id="PIRSR006806-1"/>
    </source>
</evidence>